<name>E9CU26_COCPS</name>
<evidence type="ECO:0000313" key="1">
    <source>
        <dbReference type="EMBL" id="EFW23062.1"/>
    </source>
</evidence>
<keyword evidence="2" id="KW-1185">Reference proteome</keyword>
<sequence length="277" mass="31443">MVMEIDPAIVWGWRESRGFFINSCVFLCLLILTFALRRRIRSQNILITYSTRISLLAINIIALAIISAQWVRYDKAFRHLDDKYPDIIRKQVVSMQWINIIFVVVTILGSVSWIGTCLGGRRGPESSIPKNMMAHFAAAYAWLQTLPSAQAMLPNASYSNMPGAELYKPTNSELNLVDLANAWCYGGLAARSAVLFASIIVANTISRLIERAKFDIDEHRILRQVQATRAYLSNIERDSPERRPSHPYDVESELQVLPPVARSWSSMSRDSTLCDYR</sequence>
<reference evidence="2" key="2">
    <citation type="submission" date="2010-03" db="EMBL/GenBank/DDBJ databases">
        <title>The genome sequence of Coccidioides posadasii strain Silveira.</title>
        <authorList>
            <consortium name="The Broad Institute Genome Sequencing Center for Infectious Disease"/>
            <person name="Neafsey D."/>
            <person name="Orbach M."/>
            <person name="Henn M.R."/>
            <person name="Cole G.T."/>
            <person name="Galgiani J."/>
            <person name="Gardner M.J."/>
            <person name="Kirkland T.N."/>
            <person name="Taylor J.W."/>
            <person name="Young S.K."/>
            <person name="Zeng Q."/>
            <person name="Koehrsen M."/>
            <person name="Alvarado L."/>
            <person name="Berlin A."/>
            <person name="Borenstein D."/>
            <person name="Chapman S.B."/>
            <person name="Chen Z."/>
            <person name="Engels R."/>
            <person name="Freedman E."/>
            <person name="Gellesch M."/>
            <person name="Goldberg J."/>
            <person name="Griggs A."/>
            <person name="Gujja S."/>
            <person name="Heilman E."/>
            <person name="Heiman D."/>
            <person name="Howarth C."/>
            <person name="Jen D."/>
            <person name="Larson L."/>
            <person name="Mehta T."/>
            <person name="Neiman D."/>
            <person name="Park D."/>
            <person name="Pearson M."/>
            <person name="Richards J."/>
            <person name="Roberts A."/>
            <person name="Saif S."/>
            <person name="Shea T."/>
            <person name="Shenoy N."/>
            <person name="Sisk P."/>
            <person name="Stolte C."/>
            <person name="Sykes S."/>
            <person name="Walk T."/>
            <person name="White J."/>
            <person name="Yandava C."/>
            <person name="Haas B."/>
            <person name="Nusbaum C."/>
            <person name="Birren B."/>
        </authorList>
    </citation>
    <scope>NUCLEOTIDE SEQUENCE [LARGE SCALE GENOMIC DNA]</scope>
    <source>
        <strain evidence="2">RMSCC 757 / Silveira</strain>
    </source>
</reference>
<dbReference type="OrthoDB" id="10367831at2759"/>
<dbReference type="VEuPathDB" id="FungiDB:CPSG_00961"/>
<dbReference type="EMBL" id="GL636486">
    <property type="protein sequence ID" value="EFW23062.1"/>
    <property type="molecule type" value="Genomic_DNA"/>
</dbReference>
<dbReference type="OMA" id="QWINIIF"/>
<accession>E9CU26</accession>
<dbReference type="HOGENOM" id="CLU_1004747_0_0_1"/>
<reference evidence="2" key="1">
    <citation type="journal article" date="2010" name="Genome Res.">
        <title>Population genomic sequencing of Coccidioides fungi reveals recent hybridization and transposon control.</title>
        <authorList>
            <person name="Neafsey D.E."/>
            <person name="Barker B.M."/>
            <person name="Sharpton T.J."/>
            <person name="Stajich J.E."/>
            <person name="Park D.J."/>
            <person name="Whiston E."/>
            <person name="Hung C.-Y."/>
            <person name="McMahan C."/>
            <person name="White J."/>
            <person name="Sykes S."/>
            <person name="Heiman D."/>
            <person name="Young S."/>
            <person name="Zeng Q."/>
            <person name="Abouelleil A."/>
            <person name="Aftuck L."/>
            <person name="Bessette D."/>
            <person name="Brown A."/>
            <person name="FitzGerald M."/>
            <person name="Lui A."/>
            <person name="Macdonald J.P."/>
            <person name="Priest M."/>
            <person name="Orbach M.J."/>
            <person name="Galgiani J.N."/>
            <person name="Kirkland T.N."/>
            <person name="Cole G.T."/>
            <person name="Birren B.W."/>
            <person name="Henn M.R."/>
            <person name="Taylor J.W."/>
            <person name="Rounsley S.D."/>
        </authorList>
    </citation>
    <scope>NUCLEOTIDE SEQUENCE [LARGE SCALE GENOMIC DNA]</scope>
    <source>
        <strain evidence="2">RMSCC 757 / Silveira</strain>
    </source>
</reference>
<protein>
    <submittedName>
        <fullName evidence="1">Uncharacterized protein</fullName>
    </submittedName>
</protein>
<dbReference type="VEuPathDB" id="FungiDB:D8B26_006592"/>
<gene>
    <name evidence="1" type="ORF">CPSG_00961</name>
</gene>
<dbReference type="AlphaFoldDB" id="E9CU26"/>
<dbReference type="Proteomes" id="UP000002497">
    <property type="component" value="Unassembled WGS sequence"/>
</dbReference>
<proteinExistence type="predicted"/>
<organism evidence="2">
    <name type="scientific">Coccidioides posadasii (strain RMSCC 757 / Silveira)</name>
    <name type="common">Valley fever fungus</name>
    <dbReference type="NCBI Taxonomy" id="443226"/>
    <lineage>
        <taxon>Eukaryota</taxon>
        <taxon>Fungi</taxon>
        <taxon>Dikarya</taxon>
        <taxon>Ascomycota</taxon>
        <taxon>Pezizomycotina</taxon>
        <taxon>Eurotiomycetes</taxon>
        <taxon>Eurotiomycetidae</taxon>
        <taxon>Onygenales</taxon>
        <taxon>Onygenaceae</taxon>
        <taxon>Coccidioides</taxon>
    </lineage>
</organism>
<evidence type="ECO:0000313" key="2">
    <source>
        <dbReference type="Proteomes" id="UP000002497"/>
    </source>
</evidence>